<protein>
    <recommendedName>
        <fullName evidence="2">SGNH hydrolase-type esterase domain-containing protein</fullName>
    </recommendedName>
</protein>
<feature type="non-terminal residue" evidence="1">
    <location>
        <position position="79"/>
    </location>
</feature>
<dbReference type="AlphaFoldDB" id="A0A383B1K0"/>
<dbReference type="InterPro" id="IPR036514">
    <property type="entry name" value="SGNH_hydro_sf"/>
</dbReference>
<reference evidence="1" key="1">
    <citation type="submission" date="2018-05" db="EMBL/GenBank/DDBJ databases">
        <authorList>
            <person name="Lanie J.A."/>
            <person name="Ng W.-L."/>
            <person name="Kazmierczak K.M."/>
            <person name="Andrzejewski T.M."/>
            <person name="Davidsen T.M."/>
            <person name="Wayne K.J."/>
            <person name="Tettelin H."/>
            <person name="Glass J.I."/>
            <person name="Rusch D."/>
            <person name="Podicherti R."/>
            <person name="Tsui H.-C.T."/>
            <person name="Winkler M.E."/>
        </authorList>
    </citation>
    <scope>NUCLEOTIDE SEQUENCE</scope>
</reference>
<dbReference type="EMBL" id="UINC01196603">
    <property type="protein sequence ID" value="SVE13680.1"/>
    <property type="molecule type" value="Genomic_DNA"/>
</dbReference>
<evidence type="ECO:0000313" key="1">
    <source>
        <dbReference type="EMBL" id="SVE13680.1"/>
    </source>
</evidence>
<gene>
    <name evidence="1" type="ORF">METZ01_LOCUS466534</name>
</gene>
<accession>A0A383B1K0</accession>
<proteinExistence type="predicted"/>
<sequence length="79" mass="8522">MMYVLRLFFLLAMLPLGATVITPTGEGQMTAPSPDSAPVILFFGNSLTAGYQLNPSQAFPALIQEKIDAEGWSYRAVNA</sequence>
<dbReference type="Gene3D" id="3.40.50.1110">
    <property type="entry name" value="SGNH hydrolase"/>
    <property type="match status" value="1"/>
</dbReference>
<dbReference type="SUPFAM" id="SSF52266">
    <property type="entry name" value="SGNH hydrolase"/>
    <property type="match status" value="1"/>
</dbReference>
<evidence type="ECO:0008006" key="2">
    <source>
        <dbReference type="Google" id="ProtNLM"/>
    </source>
</evidence>
<name>A0A383B1K0_9ZZZZ</name>
<organism evidence="1">
    <name type="scientific">marine metagenome</name>
    <dbReference type="NCBI Taxonomy" id="408172"/>
    <lineage>
        <taxon>unclassified sequences</taxon>
        <taxon>metagenomes</taxon>
        <taxon>ecological metagenomes</taxon>
    </lineage>
</organism>